<gene>
    <name evidence="2" type="ORF">O181_047147</name>
</gene>
<keyword evidence="3" id="KW-1185">Reference proteome</keyword>
<dbReference type="EMBL" id="AVOT02019706">
    <property type="protein sequence ID" value="MBW0507432.1"/>
    <property type="molecule type" value="Genomic_DNA"/>
</dbReference>
<organism evidence="2 3">
    <name type="scientific">Austropuccinia psidii MF-1</name>
    <dbReference type="NCBI Taxonomy" id="1389203"/>
    <lineage>
        <taxon>Eukaryota</taxon>
        <taxon>Fungi</taxon>
        <taxon>Dikarya</taxon>
        <taxon>Basidiomycota</taxon>
        <taxon>Pucciniomycotina</taxon>
        <taxon>Pucciniomycetes</taxon>
        <taxon>Pucciniales</taxon>
        <taxon>Sphaerophragmiaceae</taxon>
        <taxon>Austropuccinia</taxon>
    </lineage>
</organism>
<accession>A0A9Q3HKC6</accession>
<feature type="compositionally biased region" description="Basic and acidic residues" evidence="1">
    <location>
        <begin position="115"/>
        <end position="128"/>
    </location>
</feature>
<feature type="region of interest" description="Disordered" evidence="1">
    <location>
        <begin position="77"/>
        <end position="144"/>
    </location>
</feature>
<evidence type="ECO:0000256" key="1">
    <source>
        <dbReference type="SAM" id="MobiDB-lite"/>
    </source>
</evidence>
<dbReference type="AlphaFoldDB" id="A0A9Q3HKC6"/>
<protein>
    <submittedName>
        <fullName evidence="2">Uncharacterized protein</fullName>
    </submittedName>
</protein>
<proteinExistence type="predicted"/>
<evidence type="ECO:0000313" key="2">
    <source>
        <dbReference type="EMBL" id="MBW0507432.1"/>
    </source>
</evidence>
<comment type="caution">
    <text evidence="2">The sequence shown here is derived from an EMBL/GenBank/DDBJ whole genome shotgun (WGS) entry which is preliminary data.</text>
</comment>
<evidence type="ECO:0000313" key="3">
    <source>
        <dbReference type="Proteomes" id="UP000765509"/>
    </source>
</evidence>
<name>A0A9Q3HKC6_9BASI</name>
<sequence length="261" mass="28732">MEDARNFTSSQRLASTFDTLIEIPEAEITAIPVVRPESFPTSNNMNIPVSIQDLVYGGKASGVGTSAKCLDRHNELISSNGEEVGPRKGQQPSGSSPSLHKQKYASKSAKQGQENLKEKSEGKRKAQVEKALPTELQNSQERDKIHGQCVQYGKNSDGIQKQGGGKNEPILSKEIDLVKLGNHFETFNKESLAKLKNSEYIQQKLGRDILQVKDSQKIIIGLESVNKDNILSLTQICARIESKVTLLNQQDENSISSITKN</sequence>
<feature type="compositionally biased region" description="Polar residues" evidence="1">
    <location>
        <begin position="90"/>
        <end position="99"/>
    </location>
</feature>
<dbReference type="Proteomes" id="UP000765509">
    <property type="component" value="Unassembled WGS sequence"/>
</dbReference>
<reference evidence="2" key="1">
    <citation type="submission" date="2021-03" db="EMBL/GenBank/DDBJ databases">
        <title>Draft genome sequence of rust myrtle Austropuccinia psidii MF-1, a brazilian biotype.</title>
        <authorList>
            <person name="Quecine M.C."/>
            <person name="Pachon D.M.R."/>
            <person name="Bonatelli M.L."/>
            <person name="Correr F.H."/>
            <person name="Franceschini L.M."/>
            <person name="Leite T.F."/>
            <person name="Margarido G.R.A."/>
            <person name="Almeida C.A."/>
            <person name="Ferrarezi J.A."/>
            <person name="Labate C.A."/>
        </authorList>
    </citation>
    <scope>NUCLEOTIDE SEQUENCE</scope>
    <source>
        <strain evidence="2">MF-1</strain>
    </source>
</reference>